<proteinExistence type="predicted"/>
<evidence type="ECO:0000313" key="2">
    <source>
        <dbReference type="EMBL" id="QDL53505.1"/>
    </source>
</evidence>
<dbReference type="SUPFAM" id="SSF56281">
    <property type="entry name" value="Metallo-hydrolase/oxidoreductase"/>
    <property type="match status" value="1"/>
</dbReference>
<dbReference type="InterPro" id="IPR036388">
    <property type="entry name" value="WH-like_DNA-bd_sf"/>
</dbReference>
<evidence type="ECO:0000313" key="3">
    <source>
        <dbReference type="Proteomes" id="UP000317365"/>
    </source>
</evidence>
<keyword evidence="3" id="KW-1185">Reference proteome</keyword>
<dbReference type="PANTHER" id="PTHR23131">
    <property type="entry name" value="ENDORIBONUCLEASE LACTB2"/>
    <property type="match status" value="1"/>
</dbReference>
<evidence type="ECO:0000259" key="1">
    <source>
        <dbReference type="SMART" id="SM00849"/>
    </source>
</evidence>
<dbReference type="Pfam" id="PF17778">
    <property type="entry name" value="WHD_BLACT"/>
    <property type="match status" value="1"/>
</dbReference>
<dbReference type="InterPro" id="IPR050662">
    <property type="entry name" value="Sec-metab_biosynth-thioest"/>
</dbReference>
<reference evidence="3" key="2">
    <citation type="journal article" date="2020" name="Int. J. Syst. Evol. Microbiol.">
        <title>Genomic insights into a novel species Rhodoferax aquaticus sp. nov., isolated from freshwater.</title>
        <authorList>
            <person name="Li T."/>
            <person name="Zhuo Y."/>
            <person name="Jin C.Z."/>
            <person name="Wu X."/>
            <person name="Ko S.R."/>
            <person name="Jin F.J."/>
            <person name="Ahn C.Y."/>
            <person name="Oh H.M."/>
            <person name="Lee H.G."/>
            <person name="Jin L."/>
        </authorList>
    </citation>
    <scope>NUCLEOTIDE SEQUENCE [LARGE SCALE GENOMIC DNA]</scope>
    <source>
        <strain evidence="3">Gr-4</strain>
    </source>
</reference>
<dbReference type="Gene3D" id="3.60.15.10">
    <property type="entry name" value="Ribonuclease Z/Hydroxyacylglutathione hydrolase-like"/>
    <property type="match status" value="1"/>
</dbReference>
<dbReference type="InterPro" id="IPR036866">
    <property type="entry name" value="RibonucZ/Hydroxyglut_hydro"/>
</dbReference>
<dbReference type="PANTHER" id="PTHR23131:SF0">
    <property type="entry name" value="ENDORIBONUCLEASE LACTB2"/>
    <property type="match status" value="1"/>
</dbReference>
<protein>
    <submittedName>
        <fullName evidence="2">MBL fold metallo-hydrolase</fullName>
    </submittedName>
</protein>
<dbReference type="KEGG" id="rhg:EXZ61_04560"/>
<dbReference type="InterPro" id="IPR041516">
    <property type="entry name" value="LACTB2_WH"/>
</dbReference>
<dbReference type="Gene3D" id="1.10.10.10">
    <property type="entry name" value="Winged helix-like DNA-binding domain superfamily/Winged helix DNA-binding domain"/>
    <property type="match status" value="1"/>
</dbReference>
<gene>
    <name evidence="2" type="ORF">EXZ61_04560</name>
</gene>
<dbReference type="EMBL" id="CP036282">
    <property type="protein sequence ID" value="QDL53505.1"/>
    <property type="molecule type" value="Genomic_DNA"/>
</dbReference>
<reference evidence="3" key="1">
    <citation type="submission" date="2019-02" db="EMBL/GenBank/DDBJ databases">
        <title>Complete genome sequence of Rhodoferax sp. Gr-4.</title>
        <authorList>
            <person name="Jin L."/>
        </authorList>
    </citation>
    <scope>NUCLEOTIDE SEQUENCE [LARGE SCALE GENOMIC DNA]</scope>
    <source>
        <strain evidence="3">Gr-4</strain>
    </source>
</reference>
<dbReference type="InterPro" id="IPR001279">
    <property type="entry name" value="Metallo-B-lactamas"/>
</dbReference>
<accession>A0A515ELG4</accession>
<dbReference type="CDD" id="cd16278">
    <property type="entry name" value="metallo-hydrolase-like_MBL-fold"/>
    <property type="match status" value="1"/>
</dbReference>
<name>A0A515ELG4_9BURK</name>
<dbReference type="SMART" id="SM00849">
    <property type="entry name" value="Lactamase_B"/>
    <property type="match status" value="1"/>
</dbReference>
<dbReference type="Pfam" id="PF00753">
    <property type="entry name" value="Lactamase_B"/>
    <property type="match status" value="1"/>
</dbReference>
<feature type="domain" description="Metallo-beta-lactamase" evidence="1">
    <location>
        <begin position="51"/>
        <end position="242"/>
    </location>
</feature>
<sequence>MHCMVRTSSILNPAFGPMPPHQPWQTDRPVALLRNVLRLTAPNPGVMTGPGTNSYLVGDAHTGFIVIDPGPADADHLQRLLSAAVHPDGSGGNIHTIACTHSHADHAPGAAPLQALCIQAGHTPPIVGLPSAPSARTASYFRPDKSLQNRELLTLNPRAQETNLAQKPSHNLLAIHTPGHAANHVCFLLQEDGLLFTGDHILNGSTTVVDPPDGNMAAYLDSLDTLRAACIAHQVQFILPAHGHVMDGAVAEIDRLKAHRLVREAKVLAAMQALPDGTLDDWLPLAYDDVPPRIWPVAKRSLLAHVERIQWLQSR</sequence>
<organism evidence="2 3">
    <name type="scientific">Rhodoferax aquaticus</name>
    <dbReference type="NCBI Taxonomy" id="2527691"/>
    <lineage>
        <taxon>Bacteria</taxon>
        <taxon>Pseudomonadati</taxon>
        <taxon>Pseudomonadota</taxon>
        <taxon>Betaproteobacteria</taxon>
        <taxon>Burkholderiales</taxon>
        <taxon>Comamonadaceae</taxon>
        <taxon>Rhodoferax</taxon>
    </lineage>
</organism>
<dbReference type="AlphaFoldDB" id="A0A515ELG4"/>
<dbReference type="Proteomes" id="UP000317365">
    <property type="component" value="Chromosome"/>
</dbReference>